<keyword evidence="1" id="KW-0732">Signal</keyword>
<accession>A0A4Y2FFJ1</accession>
<dbReference type="EMBL" id="BGPR01000923">
    <property type="protein sequence ID" value="GBM40260.1"/>
    <property type="molecule type" value="Genomic_DNA"/>
</dbReference>
<dbReference type="Proteomes" id="UP000499080">
    <property type="component" value="Unassembled WGS sequence"/>
</dbReference>
<comment type="caution">
    <text evidence="2">The sequence shown here is derived from an EMBL/GenBank/DDBJ whole genome shotgun (WGS) entry which is preliminary data.</text>
</comment>
<proteinExistence type="predicted"/>
<evidence type="ECO:0008006" key="4">
    <source>
        <dbReference type="Google" id="ProtNLM"/>
    </source>
</evidence>
<feature type="signal peptide" evidence="1">
    <location>
        <begin position="1"/>
        <end position="21"/>
    </location>
</feature>
<dbReference type="AlphaFoldDB" id="A0A4Y2FFJ1"/>
<feature type="chain" id="PRO_5021367110" description="Secreted protein" evidence="1">
    <location>
        <begin position="22"/>
        <end position="87"/>
    </location>
</feature>
<organism evidence="2 3">
    <name type="scientific">Araneus ventricosus</name>
    <name type="common">Orbweaver spider</name>
    <name type="synonym">Epeira ventricosa</name>
    <dbReference type="NCBI Taxonomy" id="182803"/>
    <lineage>
        <taxon>Eukaryota</taxon>
        <taxon>Metazoa</taxon>
        <taxon>Ecdysozoa</taxon>
        <taxon>Arthropoda</taxon>
        <taxon>Chelicerata</taxon>
        <taxon>Arachnida</taxon>
        <taxon>Araneae</taxon>
        <taxon>Araneomorphae</taxon>
        <taxon>Entelegynae</taxon>
        <taxon>Araneoidea</taxon>
        <taxon>Araneidae</taxon>
        <taxon>Araneus</taxon>
    </lineage>
</organism>
<reference evidence="2 3" key="1">
    <citation type="journal article" date="2019" name="Sci. Rep.">
        <title>Orb-weaving spider Araneus ventricosus genome elucidates the spidroin gene catalogue.</title>
        <authorList>
            <person name="Kono N."/>
            <person name="Nakamura H."/>
            <person name="Ohtoshi R."/>
            <person name="Moran D.A.P."/>
            <person name="Shinohara A."/>
            <person name="Yoshida Y."/>
            <person name="Fujiwara M."/>
            <person name="Mori M."/>
            <person name="Tomita M."/>
            <person name="Arakawa K."/>
        </authorList>
    </citation>
    <scope>NUCLEOTIDE SEQUENCE [LARGE SCALE GENOMIC DNA]</scope>
</reference>
<evidence type="ECO:0000313" key="3">
    <source>
        <dbReference type="Proteomes" id="UP000499080"/>
    </source>
</evidence>
<gene>
    <name evidence="2" type="ORF">AVEN_201153_1</name>
</gene>
<protein>
    <recommendedName>
        <fullName evidence="4">Secreted protein</fullName>
    </recommendedName>
</protein>
<name>A0A4Y2FFJ1_ARAVE</name>
<evidence type="ECO:0000313" key="2">
    <source>
        <dbReference type="EMBL" id="GBM40260.1"/>
    </source>
</evidence>
<evidence type="ECO:0000256" key="1">
    <source>
        <dbReference type="SAM" id="SignalP"/>
    </source>
</evidence>
<keyword evidence="3" id="KW-1185">Reference proteome</keyword>
<sequence length="87" mass="9252">MKAGSALVPVMAVCWLEGGQVSPCNQPVCGLDTLDLLRPIPGVMVWGVISYDSRNTLVVIPRILTLGDSTCCAVIHEQHSRGCFPTG</sequence>